<proteinExistence type="predicted"/>
<comment type="caution">
    <text evidence="1">The sequence shown here is derived from an EMBL/GenBank/DDBJ whole genome shotgun (WGS) entry which is preliminary data.</text>
</comment>
<evidence type="ECO:0000313" key="2">
    <source>
        <dbReference type="Proteomes" id="UP001281761"/>
    </source>
</evidence>
<reference evidence="1 2" key="1">
    <citation type="journal article" date="2022" name="bioRxiv">
        <title>Genomics of Preaxostyla Flagellates Illuminates Evolutionary Transitions and the Path Towards Mitochondrial Loss.</title>
        <authorList>
            <person name="Novak L.V.F."/>
            <person name="Treitli S.C."/>
            <person name="Pyrih J."/>
            <person name="Halakuc P."/>
            <person name="Pipaliya S.V."/>
            <person name="Vacek V."/>
            <person name="Brzon O."/>
            <person name="Soukal P."/>
            <person name="Eme L."/>
            <person name="Dacks J.B."/>
            <person name="Karnkowska A."/>
            <person name="Elias M."/>
            <person name="Hampl V."/>
        </authorList>
    </citation>
    <scope>NUCLEOTIDE SEQUENCE [LARGE SCALE GENOMIC DNA]</scope>
    <source>
        <strain evidence="1">NAU3</strain>
        <tissue evidence="1">Gut</tissue>
    </source>
</reference>
<sequence length="926" mass="105364">MTALMSFVASKCEAKAVVEWKDLMEWFVCAVIGLDSKVSQTDEWFWFAPDELMVDECEITQLSSSPPHSPQSFSAAIVSLSKFFLSLLDQLTASNRLPHRVEDHFRDNLIPSVLRRLINHLFSTGTLIPICDQSKIDDLVNEMINSCLQSLPSTLGLSDTLIRMIGKIYDLVHQMEINNLTDTTVRLSGIDSESHPLKLRQFLRFYEPELIKISKQYDPTVFDDPRRIQFWKEFLNKVALGEEVVTDAYLPPNEVPTSVLVNKWIRDISYGTLPSSSHIKQKVLELLDILHPLIASSLNLSFLKHTQIKTVDRVQKYENPDPTERFDISIFDEADDELLAQSLVRCFSVCDLVGAEKCIRTLPTFFDRTVSLLGSSNFHVRETAYSLFTRLLETPSVIPLLPRLWNRLHSAFSDGWLEEQDALLRISVTWIHAIINGETLPMFPFDQFDWDGLFSADMRWSFLFCHSIELIMSLQRPWIEQQIGRAKVTQVIVSFEQHQLASSRINSEFDSIVINTSDDLIQILISYSLLMSFLFKSDFPIHLTNFLTTHLDLDVNILLPRRNHLTLFCHTSLNPHKPCQPPLDLIFERTLLSFPIAFFLNSTAIILQHMPSLLNTASIGLHALCRRGVHIGLFENETIQTGHHLNNSLELFLTPLIFNTFRLFLYYPPPLVVRFFLPILWRKPQINSWVDTLTTIIPALLLATAPFGDCFSLIELFQSTRLPSNTQLSPIDSDIATCCQTLEWLNIPTGFGSALAHSNTFLSQDSRTSDTPPTPPPDYLNHSSHMSFFRTNLPDLVTFLGHNFSTIGDIVHKLDLIRALFLVKKTGILSDLCFAMISRIPAEVSVALEAVKRLACVSKVGLLNVMVRWGVLDIVIRAVSESSFLEDYENGICVIGIFLRSIRSIRSKQEMVNHDFPGILSRTLLE</sequence>
<gene>
    <name evidence="1" type="ORF">BLNAU_14484</name>
</gene>
<evidence type="ECO:0000313" key="1">
    <source>
        <dbReference type="EMBL" id="KAK2950592.1"/>
    </source>
</evidence>
<dbReference type="Proteomes" id="UP001281761">
    <property type="component" value="Unassembled WGS sequence"/>
</dbReference>
<accession>A0ABQ9XJ03</accession>
<dbReference type="EMBL" id="JARBJD010000133">
    <property type="protein sequence ID" value="KAK2950592.1"/>
    <property type="molecule type" value="Genomic_DNA"/>
</dbReference>
<dbReference type="SUPFAM" id="SSF48371">
    <property type="entry name" value="ARM repeat"/>
    <property type="match status" value="1"/>
</dbReference>
<organism evidence="1 2">
    <name type="scientific">Blattamonas nauphoetae</name>
    <dbReference type="NCBI Taxonomy" id="2049346"/>
    <lineage>
        <taxon>Eukaryota</taxon>
        <taxon>Metamonada</taxon>
        <taxon>Preaxostyla</taxon>
        <taxon>Oxymonadida</taxon>
        <taxon>Blattamonas</taxon>
    </lineage>
</organism>
<name>A0ABQ9XJ03_9EUKA</name>
<keyword evidence="2" id="KW-1185">Reference proteome</keyword>
<dbReference type="InterPro" id="IPR016024">
    <property type="entry name" value="ARM-type_fold"/>
</dbReference>
<protein>
    <submittedName>
        <fullName evidence="1">Uncharacterized protein</fullName>
    </submittedName>
</protein>